<name>A0A2A4HPV1_9GAMM</name>
<organism evidence="1 2">
    <name type="scientific">Vreelandella nigrificans</name>
    <dbReference type="NCBI Taxonomy" id="2042704"/>
    <lineage>
        <taxon>Bacteria</taxon>
        <taxon>Pseudomonadati</taxon>
        <taxon>Pseudomonadota</taxon>
        <taxon>Gammaproteobacteria</taxon>
        <taxon>Oceanospirillales</taxon>
        <taxon>Halomonadaceae</taxon>
        <taxon>Vreelandella</taxon>
    </lineage>
</organism>
<dbReference type="AlphaFoldDB" id="A0A2A4HPV1"/>
<proteinExistence type="predicted"/>
<sequence length="294" mass="33924">MDYHELRKFRSEIDLAENFFTEFAAREDEILTFGMRKVAKWESYIATSEHLKAFETKIHEFEEFLRPVDKLLYERVRKLLNDSNIVESITGIEVALRIASNKQKLSVPSEVLSGLLLQLPYLANLFRRRKLFSEEVIPIQKLIVSLGRLNNLVAMSESSYIKRWSRDSDVFKPSNLDEEKIIIFIETAISEIEDNSPLSAEDKKQLIEYLYKAKIEFASERPSWNKIVGALVIAAAITSGISDSSGAYENIDKAIKYILGTSIEQYMPAERKLPLLKEPRKIEKEDDFSEFIDV</sequence>
<keyword evidence="2" id="KW-1185">Reference proteome</keyword>
<dbReference type="RefSeq" id="WP_096650404.1">
    <property type="nucleotide sequence ID" value="NZ_NWUX01000002.1"/>
</dbReference>
<reference evidence="2" key="1">
    <citation type="submission" date="2017-09" db="EMBL/GenBank/DDBJ databases">
        <authorList>
            <person name="Cho G.-S."/>
            <person name="Oguntoyinbo F.A."/>
            <person name="Cnockaert M."/>
            <person name="Kabisch J."/>
            <person name="Neve H."/>
            <person name="Bockelmann W."/>
            <person name="Wenning M."/>
            <person name="Franz C.M."/>
            <person name="Vandamme P."/>
        </authorList>
    </citation>
    <scope>NUCLEOTIDE SEQUENCE [LARGE SCALE GENOMIC DNA]</scope>
    <source>
        <strain evidence="2">MBT G8648</strain>
    </source>
</reference>
<dbReference type="Proteomes" id="UP000218677">
    <property type="component" value="Unassembled WGS sequence"/>
</dbReference>
<evidence type="ECO:0000313" key="2">
    <source>
        <dbReference type="Proteomes" id="UP000218677"/>
    </source>
</evidence>
<dbReference type="EMBL" id="NWUX01000002">
    <property type="protein sequence ID" value="PCF96942.1"/>
    <property type="molecule type" value="Genomic_DNA"/>
</dbReference>
<dbReference type="OrthoDB" id="9822516at2"/>
<accession>A0A2A4HPV1</accession>
<comment type="caution">
    <text evidence="1">The sequence shown here is derived from an EMBL/GenBank/DDBJ whole genome shotgun (WGS) entry which is preliminary data.</text>
</comment>
<protein>
    <submittedName>
        <fullName evidence="1">Uncharacterized protein</fullName>
    </submittedName>
</protein>
<gene>
    <name evidence="1" type="ORF">CPA45_04325</name>
</gene>
<evidence type="ECO:0000313" key="1">
    <source>
        <dbReference type="EMBL" id="PCF96942.1"/>
    </source>
</evidence>